<dbReference type="Gene3D" id="3.40.50.1100">
    <property type="match status" value="2"/>
</dbReference>
<dbReference type="InterPro" id="IPR036052">
    <property type="entry name" value="TrpB-like_PALP_sf"/>
</dbReference>
<evidence type="ECO:0000256" key="5">
    <source>
        <dbReference type="PIRSR" id="PIRSR006278-2"/>
    </source>
</evidence>
<comment type="similarity">
    <text evidence="2">Belongs to the ACC deaminase/D-cysteine desulfhydrase family.</text>
</comment>
<keyword evidence="3 5" id="KW-0663">Pyridoxal phosphate</keyword>
<feature type="active site" description="Nucleophile" evidence="4">
    <location>
        <position position="68"/>
    </location>
</feature>
<reference evidence="7 8" key="1">
    <citation type="submission" date="2018-03" db="EMBL/GenBank/DDBJ databases">
        <title>Genomic Encyclopedia of Type Strains, Phase III (KMG-III): the genomes of soil and plant-associated and newly described type strains.</title>
        <authorList>
            <person name="Whitman W."/>
        </authorList>
    </citation>
    <scope>NUCLEOTIDE SEQUENCE [LARGE SCALE GENOMIC DNA]</scope>
    <source>
        <strain evidence="7 8">CGMCC 1.9313</strain>
    </source>
</reference>
<dbReference type="GO" id="GO:0019148">
    <property type="term" value="F:D-cysteine desulfhydrase activity"/>
    <property type="evidence" value="ECO:0007669"/>
    <property type="project" value="TreeGrafter"/>
</dbReference>
<organism evidence="7 8">
    <name type="scientific">Arcticibacter pallidicorallinus</name>
    <dbReference type="NCBI Taxonomy" id="1259464"/>
    <lineage>
        <taxon>Bacteria</taxon>
        <taxon>Pseudomonadati</taxon>
        <taxon>Bacteroidota</taxon>
        <taxon>Sphingobacteriia</taxon>
        <taxon>Sphingobacteriales</taxon>
        <taxon>Sphingobacteriaceae</taxon>
        <taxon>Arcticibacter</taxon>
    </lineage>
</organism>
<dbReference type="EMBL" id="PVTH01000006">
    <property type="protein sequence ID" value="PRY52279.1"/>
    <property type="molecule type" value="Genomic_DNA"/>
</dbReference>
<dbReference type="AlphaFoldDB" id="A0A2T0U300"/>
<gene>
    <name evidence="7" type="ORF">B0I27_10638</name>
</gene>
<evidence type="ECO:0000256" key="2">
    <source>
        <dbReference type="ARBA" id="ARBA00008639"/>
    </source>
</evidence>
<evidence type="ECO:0000259" key="6">
    <source>
        <dbReference type="Pfam" id="PF00291"/>
    </source>
</evidence>
<dbReference type="InterPro" id="IPR001926">
    <property type="entry name" value="TrpB-like_PALP"/>
</dbReference>
<evidence type="ECO:0000313" key="8">
    <source>
        <dbReference type="Proteomes" id="UP000238034"/>
    </source>
</evidence>
<comment type="caution">
    <text evidence="7">The sequence shown here is derived from an EMBL/GenBank/DDBJ whole genome shotgun (WGS) entry which is preliminary data.</text>
</comment>
<accession>A0A2T0U300</accession>
<dbReference type="InterPro" id="IPR027278">
    <property type="entry name" value="ACCD_DCysDesulf"/>
</dbReference>
<proteinExistence type="inferred from homology"/>
<evidence type="ECO:0000256" key="1">
    <source>
        <dbReference type="ARBA" id="ARBA00001933"/>
    </source>
</evidence>
<feature type="domain" description="Tryptophan synthase beta chain-like PALP" evidence="6">
    <location>
        <begin position="18"/>
        <end position="282"/>
    </location>
</feature>
<evidence type="ECO:0000256" key="4">
    <source>
        <dbReference type="PIRSR" id="PIRSR006278-1"/>
    </source>
</evidence>
<protein>
    <submittedName>
        <fullName evidence="7">1-aminocyclopropane-1-carboxylate deaminase</fullName>
    </submittedName>
</protein>
<name>A0A2T0U300_9SPHI</name>
<dbReference type="Proteomes" id="UP000238034">
    <property type="component" value="Unassembled WGS sequence"/>
</dbReference>
<dbReference type="PANTHER" id="PTHR43780">
    <property type="entry name" value="1-AMINOCYCLOPROPANE-1-CARBOXYLATE DEAMINASE-RELATED"/>
    <property type="match status" value="1"/>
</dbReference>
<comment type="cofactor">
    <cofactor evidence="1">
        <name>pyridoxal 5'-phosphate</name>
        <dbReference type="ChEBI" id="CHEBI:597326"/>
    </cofactor>
</comment>
<dbReference type="Pfam" id="PF00291">
    <property type="entry name" value="PALP"/>
    <property type="match status" value="1"/>
</dbReference>
<sequence length="305" mass="34261">MNEFQIYSPEEQFHDPLFTDKGIRVFLKRDDMIHPFISGNKWRKLKLNIQEAKNKNQDHLVTFGGVWSNHLLATACAAAKYGLKSTAFVRGEDVNSDVLVLCRVFGMELIFTDRTAYRDKKTLFDEKFSQDPKAIFIDEGGAGYHAMQGCADIVAELKRPYDHLFCAAGTGTTFAGLVKGMQDAHLYTHCHCIPVLKGADFLKEEINAYFDSPPSYSFHNDYNFGGYARTTTELLEFIGYFTSKTGILLDPVYTGKMMFALYDLIRKDHFPKGSTILAIHTGGLFGLLGMKEQIADALKGSQRAT</sequence>
<evidence type="ECO:0000256" key="3">
    <source>
        <dbReference type="ARBA" id="ARBA00022898"/>
    </source>
</evidence>
<dbReference type="RefSeq" id="WP_106293320.1">
    <property type="nucleotide sequence ID" value="NZ_PVTH01000006.1"/>
</dbReference>
<dbReference type="SUPFAM" id="SSF53686">
    <property type="entry name" value="Tryptophan synthase beta subunit-like PLP-dependent enzymes"/>
    <property type="match status" value="1"/>
</dbReference>
<dbReference type="PIRSF" id="PIRSF006278">
    <property type="entry name" value="ACCD_DCysDesulf"/>
    <property type="match status" value="1"/>
</dbReference>
<dbReference type="OrthoDB" id="9801249at2"/>
<dbReference type="PANTHER" id="PTHR43780:SF2">
    <property type="entry name" value="1-AMINOCYCLOPROPANE-1-CARBOXYLATE DEAMINASE-RELATED"/>
    <property type="match status" value="1"/>
</dbReference>
<evidence type="ECO:0000313" key="7">
    <source>
        <dbReference type="EMBL" id="PRY52279.1"/>
    </source>
</evidence>
<keyword evidence="8" id="KW-1185">Reference proteome</keyword>
<feature type="modified residue" description="N6-(pyridoxal phosphate)lysine" evidence="5">
    <location>
        <position position="41"/>
    </location>
</feature>